<dbReference type="Pfam" id="PF01208">
    <property type="entry name" value="URO-D"/>
    <property type="match status" value="1"/>
</dbReference>
<gene>
    <name evidence="2" type="ORF">H8S18_11125</name>
</gene>
<sequence>MAFQPDYNNIVDAATNKKPKRIPLYDHIIAEEVMQKVMKADFIAFMKSGDKREYFKYYTQFFFRMGYDTVSFEQCITKMLPGGGALYRHANPVLKTYEDFRNYPWDALADRYYELFADDFRMLGEVMPEGMKAIGGPGNGLFEIVQDLCGYEGLCYMAADDPNFYAAIFETVANLMLEIWKRFLEEFSDIYCVCRFGDDLGFRSQTLLSVADIKTLLIPQYKRLVEQIHCFGKPFLLHSCGCIFDVMDDLIVEVKIDAKHSNEDAIAPFDLWVEKYGNRIGNFGGIDTDVLCRDSLAEIKKYVENVFVENAGKQGGIAFGSGNSVPDYVPAEGYLAMVKTLRIMRGEKLGGELL</sequence>
<dbReference type="PANTHER" id="PTHR47099">
    <property type="entry name" value="METHYLCOBAMIDE:COM METHYLTRANSFERASE MTBA"/>
    <property type="match status" value="1"/>
</dbReference>
<dbReference type="RefSeq" id="WP_186858349.1">
    <property type="nucleotide sequence ID" value="NZ_JACOON010000006.1"/>
</dbReference>
<comment type="caution">
    <text evidence="2">The sequence shown here is derived from an EMBL/GenBank/DDBJ whole genome shotgun (WGS) entry which is preliminary data.</text>
</comment>
<dbReference type="InterPro" id="IPR052024">
    <property type="entry name" value="Methanogen_methyltrans"/>
</dbReference>
<evidence type="ECO:0000313" key="3">
    <source>
        <dbReference type="Proteomes" id="UP000606889"/>
    </source>
</evidence>
<dbReference type="Gene3D" id="3.20.20.210">
    <property type="match status" value="1"/>
</dbReference>
<proteinExistence type="predicted"/>
<dbReference type="PANTHER" id="PTHR47099:SF1">
    <property type="entry name" value="METHYLCOBAMIDE:COM METHYLTRANSFERASE MTBA"/>
    <property type="match status" value="1"/>
</dbReference>
<keyword evidence="3" id="KW-1185">Reference proteome</keyword>
<protein>
    <recommendedName>
        <fullName evidence="1">Uroporphyrinogen decarboxylase (URO-D) domain-containing protein</fullName>
    </recommendedName>
</protein>
<evidence type="ECO:0000259" key="1">
    <source>
        <dbReference type="Pfam" id="PF01208"/>
    </source>
</evidence>
<dbReference type="InterPro" id="IPR038071">
    <property type="entry name" value="UROD/MetE-like_sf"/>
</dbReference>
<accession>A0ABR7EGJ0</accession>
<feature type="domain" description="Uroporphyrinogen decarboxylase (URO-D)" evidence="1">
    <location>
        <begin position="9"/>
        <end position="341"/>
    </location>
</feature>
<dbReference type="SUPFAM" id="SSF51726">
    <property type="entry name" value="UROD/MetE-like"/>
    <property type="match status" value="1"/>
</dbReference>
<organism evidence="2 3">
    <name type="scientific">Christensenella tenuis</name>
    <dbReference type="NCBI Taxonomy" id="2763033"/>
    <lineage>
        <taxon>Bacteria</taxon>
        <taxon>Bacillati</taxon>
        <taxon>Bacillota</taxon>
        <taxon>Clostridia</taxon>
        <taxon>Christensenellales</taxon>
        <taxon>Christensenellaceae</taxon>
        <taxon>Christensenella</taxon>
    </lineage>
</organism>
<reference evidence="2 3" key="1">
    <citation type="submission" date="2020-08" db="EMBL/GenBank/DDBJ databases">
        <title>Genome public.</title>
        <authorList>
            <person name="Liu C."/>
            <person name="Sun Q."/>
        </authorList>
    </citation>
    <scope>NUCLEOTIDE SEQUENCE [LARGE SCALE GENOMIC DNA]</scope>
    <source>
        <strain evidence="2 3">NSJ-35</strain>
    </source>
</reference>
<dbReference type="EMBL" id="JACOON010000006">
    <property type="protein sequence ID" value="MBC5648890.1"/>
    <property type="molecule type" value="Genomic_DNA"/>
</dbReference>
<name>A0ABR7EGJ0_9FIRM</name>
<dbReference type="Proteomes" id="UP000606889">
    <property type="component" value="Unassembled WGS sequence"/>
</dbReference>
<evidence type="ECO:0000313" key="2">
    <source>
        <dbReference type="EMBL" id="MBC5648890.1"/>
    </source>
</evidence>
<dbReference type="InterPro" id="IPR000257">
    <property type="entry name" value="Uroporphyrinogen_deCOase"/>
</dbReference>